<dbReference type="Proteomes" id="UP000027093">
    <property type="component" value="Chromosome"/>
</dbReference>
<gene>
    <name evidence="1" type="ORF">NVIE_2738</name>
</gene>
<dbReference type="EMBL" id="CP007536">
    <property type="protein sequence ID" value="AIC16947.1"/>
    <property type="molecule type" value="Genomic_DNA"/>
</dbReference>
<evidence type="ECO:0000313" key="2">
    <source>
        <dbReference type="Proteomes" id="UP000027093"/>
    </source>
</evidence>
<accession>A0A060HV91</accession>
<evidence type="ECO:0000313" key="1">
    <source>
        <dbReference type="EMBL" id="AIC16947.1"/>
    </source>
</evidence>
<dbReference type="STRING" id="926571.NVIE_2738"/>
<proteinExistence type="predicted"/>
<organism evidence="1 2">
    <name type="scientific">Nitrososphaera viennensis EN76</name>
    <dbReference type="NCBI Taxonomy" id="926571"/>
    <lineage>
        <taxon>Archaea</taxon>
        <taxon>Nitrososphaerota</taxon>
        <taxon>Nitrososphaeria</taxon>
        <taxon>Nitrososphaerales</taxon>
        <taxon>Nitrososphaeraceae</taxon>
        <taxon>Nitrososphaera</taxon>
    </lineage>
</organism>
<sequence>MLFVGAAVEHLCFTFDVCVVGFGHSSLRCIECGLVLETENCKWVAIDGRPICIKHHHDITYTDVEKNYSKFIAGTTKRNFTFDPETGKAYDATDPECAKKFYEIYGDRKNNVALIAITNNRSNSLNDTTKRAFHKLQKEQKDRSLGGGYLMETKHTPIYPSL</sequence>
<protein>
    <submittedName>
        <fullName evidence="1">Uncharacterized protein</fullName>
    </submittedName>
</protein>
<name>A0A060HV91_9ARCH</name>
<dbReference type="HOGENOM" id="CLU_1631706_0_0_2"/>
<keyword evidence="2" id="KW-1185">Reference proteome</keyword>
<dbReference type="KEGG" id="nvn:NVIE_2738"/>
<reference evidence="1 2" key="1">
    <citation type="journal article" date="2014" name="Int. J. Syst. Evol. Microbiol.">
        <title>Nitrososphaera viennensis gen. nov., sp. nov., an aerobic and mesophilic, ammonia-oxidizing archaeon from soil and a member of the archaeal phylum Thaumarchaeota.</title>
        <authorList>
            <person name="Stieglmeier M."/>
            <person name="Klingl A."/>
            <person name="Alves R.J."/>
            <person name="Rittmann S.K."/>
            <person name="Melcher M."/>
            <person name="Leisch N."/>
            <person name="Schleper C."/>
        </authorList>
    </citation>
    <scope>NUCLEOTIDE SEQUENCE [LARGE SCALE GENOMIC DNA]</scope>
    <source>
        <strain evidence="1">EN76</strain>
    </source>
</reference>
<dbReference type="AlphaFoldDB" id="A0A060HV91"/>